<accession>A0A1H3TTK9</accession>
<evidence type="ECO:0000313" key="2">
    <source>
        <dbReference type="Proteomes" id="UP000198935"/>
    </source>
</evidence>
<keyword evidence="2" id="KW-1185">Reference proteome</keyword>
<dbReference type="Proteomes" id="UP000198935">
    <property type="component" value="Unassembled WGS sequence"/>
</dbReference>
<sequence length="29" mass="3535">MFRRWKPSFFTEEDFEQTVVEKAMVPLDA</sequence>
<gene>
    <name evidence="1" type="ORF">SAMN05421736_11637</name>
</gene>
<reference evidence="2" key="1">
    <citation type="submission" date="2016-10" db="EMBL/GenBank/DDBJ databases">
        <authorList>
            <person name="Varghese N."/>
            <person name="Submissions S."/>
        </authorList>
    </citation>
    <scope>NUCLEOTIDE SEQUENCE [LARGE SCALE GENOMIC DNA]</scope>
    <source>
        <strain evidence="2">SP</strain>
    </source>
</reference>
<name>A0A1H3TTK9_9BACI</name>
<dbReference type="AlphaFoldDB" id="A0A1H3TTK9"/>
<protein>
    <submittedName>
        <fullName evidence="1">Uncharacterized protein</fullName>
    </submittedName>
</protein>
<organism evidence="1 2">
    <name type="scientific">Evansella caseinilytica</name>
    <dbReference type="NCBI Taxonomy" id="1503961"/>
    <lineage>
        <taxon>Bacteria</taxon>
        <taxon>Bacillati</taxon>
        <taxon>Bacillota</taxon>
        <taxon>Bacilli</taxon>
        <taxon>Bacillales</taxon>
        <taxon>Bacillaceae</taxon>
        <taxon>Evansella</taxon>
    </lineage>
</organism>
<evidence type="ECO:0000313" key="1">
    <source>
        <dbReference type="EMBL" id="SDZ53550.1"/>
    </source>
</evidence>
<proteinExistence type="predicted"/>
<dbReference type="EMBL" id="FNPI01000016">
    <property type="protein sequence ID" value="SDZ53550.1"/>
    <property type="molecule type" value="Genomic_DNA"/>
</dbReference>